<keyword evidence="3" id="KW-1185">Reference proteome</keyword>
<dbReference type="GO" id="GO:0016491">
    <property type="term" value="F:oxidoreductase activity"/>
    <property type="evidence" value="ECO:0007669"/>
    <property type="project" value="InterPro"/>
</dbReference>
<gene>
    <name evidence="2" type="ORF">J2I47_17150</name>
</gene>
<accession>A0A939GH77</accession>
<dbReference type="AlphaFoldDB" id="A0A939GH77"/>
<feature type="domain" description="Berberine/berberine-like" evidence="1">
    <location>
        <begin position="27"/>
        <end position="57"/>
    </location>
</feature>
<dbReference type="GO" id="GO:0050660">
    <property type="term" value="F:flavin adenine dinucleotide binding"/>
    <property type="evidence" value="ECO:0007669"/>
    <property type="project" value="InterPro"/>
</dbReference>
<dbReference type="EMBL" id="JAFMYV010000009">
    <property type="protein sequence ID" value="MBO0938281.1"/>
    <property type="molecule type" value="Genomic_DNA"/>
</dbReference>
<dbReference type="InterPro" id="IPR012951">
    <property type="entry name" value="BBE"/>
</dbReference>
<evidence type="ECO:0000313" key="3">
    <source>
        <dbReference type="Proteomes" id="UP000664034"/>
    </source>
</evidence>
<dbReference type="Gene3D" id="3.30.465.10">
    <property type="match status" value="1"/>
</dbReference>
<sequence length="60" mass="6873">MNALLPNSKQPCTTSYRLSTRGDDRIRATYGTNYQRPAATKATYDPTNFFRVNQHIPPVR</sequence>
<protein>
    <submittedName>
        <fullName evidence="2">BBE domain-containing protein</fullName>
    </submittedName>
</protein>
<dbReference type="Pfam" id="PF08031">
    <property type="entry name" value="BBE"/>
    <property type="match status" value="1"/>
</dbReference>
<dbReference type="Proteomes" id="UP000664034">
    <property type="component" value="Unassembled WGS sequence"/>
</dbReference>
<name>A0A939GH77_9BACT</name>
<reference evidence="2" key="1">
    <citation type="submission" date="2021-03" db="EMBL/GenBank/DDBJ databases">
        <title>Fibrella sp. HMF5335 genome sequencing and assembly.</title>
        <authorList>
            <person name="Kang H."/>
            <person name="Kim H."/>
            <person name="Bae S."/>
            <person name="Joh K."/>
        </authorList>
    </citation>
    <scope>NUCLEOTIDE SEQUENCE</scope>
    <source>
        <strain evidence="2">HMF5335</strain>
    </source>
</reference>
<dbReference type="InterPro" id="IPR016169">
    <property type="entry name" value="FAD-bd_PCMH_sub2"/>
</dbReference>
<comment type="caution">
    <text evidence="2">The sequence shown here is derived from an EMBL/GenBank/DDBJ whole genome shotgun (WGS) entry which is preliminary data.</text>
</comment>
<proteinExistence type="predicted"/>
<evidence type="ECO:0000313" key="2">
    <source>
        <dbReference type="EMBL" id="MBO0938281.1"/>
    </source>
</evidence>
<organism evidence="2 3">
    <name type="scientific">Fibrella rubiginis</name>
    <dbReference type="NCBI Taxonomy" id="2817060"/>
    <lineage>
        <taxon>Bacteria</taxon>
        <taxon>Pseudomonadati</taxon>
        <taxon>Bacteroidota</taxon>
        <taxon>Cytophagia</taxon>
        <taxon>Cytophagales</taxon>
        <taxon>Spirosomataceae</taxon>
        <taxon>Fibrella</taxon>
    </lineage>
</organism>
<evidence type="ECO:0000259" key="1">
    <source>
        <dbReference type="Pfam" id="PF08031"/>
    </source>
</evidence>